<accession>A0A853CRB1</accession>
<dbReference type="RefSeq" id="WP_179605388.1">
    <property type="nucleotide sequence ID" value="NZ_BAABEH010000001.1"/>
</dbReference>
<keyword evidence="2" id="KW-0472">Membrane</keyword>
<feature type="region of interest" description="Disordered" evidence="1">
    <location>
        <begin position="151"/>
        <end position="175"/>
    </location>
</feature>
<protein>
    <submittedName>
        <fullName evidence="3">Cell division protein FtsB</fullName>
    </submittedName>
</protein>
<feature type="compositionally biased region" description="Pro residues" evidence="1">
    <location>
        <begin position="162"/>
        <end position="175"/>
    </location>
</feature>
<comment type="caution">
    <text evidence="3">The sequence shown here is derived from an EMBL/GenBank/DDBJ whole genome shotgun (WGS) entry which is preliminary data.</text>
</comment>
<gene>
    <name evidence="3" type="ORF">HNR13_001753</name>
</gene>
<evidence type="ECO:0000256" key="1">
    <source>
        <dbReference type="SAM" id="MobiDB-lite"/>
    </source>
</evidence>
<feature type="transmembrane region" description="Helical" evidence="2">
    <location>
        <begin position="26"/>
        <end position="47"/>
    </location>
</feature>
<keyword evidence="2" id="KW-1133">Transmembrane helix</keyword>
<sequence>MPKPRTQRVAPSFEEPTGTGRWLRGLHFSAFSLVMMGAVVLAVVILAPSLQAFLAQRQQIADQQKAVQELSAQVDALKEQRARWNDPSYIRAQARDRLYYVMPGEVSYLVIDDRAPAAKADTTPVSSKLQKTKTDWVDSLFGSLMGAGLTDATPAQLGGTPAPSPTPTPGAPAGK</sequence>
<dbReference type="AlphaFoldDB" id="A0A853CRB1"/>
<evidence type="ECO:0000256" key="2">
    <source>
        <dbReference type="SAM" id="Phobius"/>
    </source>
</evidence>
<reference evidence="3 4" key="1">
    <citation type="submission" date="2020-07" db="EMBL/GenBank/DDBJ databases">
        <title>Sequencing the genomes of 1000 actinobacteria strains.</title>
        <authorList>
            <person name="Klenk H.-P."/>
        </authorList>
    </citation>
    <scope>NUCLEOTIDE SEQUENCE [LARGE SCALE GENOMIC DNA]</scope>
    <source>
        <strain evidence="3 4">DSM 15165</strain>
    </source>
</reference>
<dbReference type="InterPro" id="IPR007060">
    <property type="entry name" value="FtsL/DivIC"/>
</dbReference>
<organism evidence="3 4">
    <name type="scientific">Leifsonia shinshuensis</name>
    <dbReference type="NCBI Taxonomy" id="150026"/>
    <lineage>
        <taxon>Bacteria</taxon>
        <taxon>Bacillati</taxon>
        <taxon>Actinomycetota</taxon>
        <taxon>Actinomycetes</taxon>
        <taxon>Micrococcales</taxon>
        <taxon>Microbacteriaceae</taxon>
        <taxon>Leifsonia</taxon>
    </lineage>
</organism>
<keyword evidence="3" id="KW-0132">Cell division</keyword>
<name>A0A853CRB1_9MICO</name>
<dbReference type="EMBL" id="JACCFL010000001">
    <property type="protein sequence ID" value="NYJ23466.1"/>
    <property type="molecule type" value="Genomic_DNA"/>
</dbReference>
<proteinExistence type="predicted"/>
<dbReference type="Pfam" id="PF04977">
    <property type="entry name" value="DivIC"/>
    <property type="match status" value="1"/>
</dbReference>
<keyword evidence="3" id="KW-0131">Cell cycle</keyword>
<evidence type="ECO:0000313" key="3">
    <source>
        <dbReference type="EMBL" id="NYJ23466.1"/>
    </source>
</evidence>
<keyword evidence="2" id="KW-0812">Transmembrane</keyword>
<dbReference type="Proteomes" id="UP000578352">
    <property type="component" value="Unassembled WGS sequence"/>
</dbReference>
<dbReference type="GO" id="GO:0051301">
    <property type="term" value="P:cell division"/>
    <property type="evidence" value="ECO:0007669"/>
    <property type="project" value="UniProtKB-KW"/>
</dbReference>
<evidence type="ECO:0000313" key="4">
    <source>
        <dbReference type="Proteomes" id="UP000578352"/>
    </source>
</evidence>